<evidence type="ECO:0000256" key="5">
    <source>
        <dbReference type="PIRSR" id="PIRSR000446-1"/>
    </source>
</evidence>
<evidence type="ECO:0000259" key="6">
    <source>
        <dbReference type="SMART" id="SM00827"/>
    </source>
</evidence>
<dbReference type="Gene3D" id="3.40.366.10">
    <property type="entry name" value="Malonyl-Coenzyme A Acyl Carrier Protein, domain 2"/>
    <property type="match status" value="1"/>
</dbReference>
<dbReference type="PANTHER" id="PTHR42681:SF1">
    <property type="entry name" value="MALONYL-COA-ACYL CARRIER PROTEIN TRANSACYLASE, MITOCHONDRIAL"/>
    <property type="match status" value="1"/>
</dbReference>
<keyword evidence="1 4" id="KW-0808">Transferase</keyword>
<dbReference type="Gene3D" id="3.30.70.250">
    <property type="entry name" value="Malonyl-CoA ACP transacylase, ACP-binding"/>
    <property type="match status" value="1"/>
</dbReference>
<feature type="active site" evidence="5">
    <location>
        <position position="198"/>
    </location>
</feature>
<dbReference type="GO" id="GO:0005829">
    <property type="term" value="C:cytosol"/>
    <property type="evidence" value="ECO:0007669"/>
    <property type="project" value="TreeGrafter"/>
</dbReference>
<dbReference type="GO" id="GO:0004314">
    <property type="term" value="F:[acyl-carrier-protein] S-malonyltransferase activity"/>
    <property type="evidence" value="ECO:0007669"/>
    <property type="project" value="UniProtKB-EC"/>
</dbReference>
<dbReference type="EC" id="2.3.1.39" evidence="4"/>
<dbReference type="GO" id="GO:0006633">
    <property type="term" value="P:fatty acid biosynthetic process"/>
    <property type="evidence" value="ECO:0007669"/>
    <property type="project" value="TreeGrafter"/>
</dbReference>
<accession>A0A523VX58</accession>
<gene>
    <name evidence="7" type="primary">fabD</name>
    <name evidence="7" type="ORF">E3J48_07885</name>
</gene>
<comment type="catalytic activity">
    <reaction evidence="3 4">
        <text>holo-[ACP] + malonyl-CoA = malonyl-[ACP] + CoA</text>
        <dbReference type="Rhea" id="RHEA:41792"/>
        <dbReference type="Rhea" id="RHEA-COMP:9623"/>
        <dbReference type="Rhea" id="RHEA-COMP:9685"/>
        <dbReference type="ChEBI" id="CHEBI:57287"/>
        <dbReference type="ChEBI" id="CHEBI:57384"/>
        <dbReference type="ChEBI" id="CHEBI:64479"/>
        <dbReference type="ChEBI" id="CHEBI:78449"/>
        <dbReference type="EC" id="2.3.1.39"/>
    </reaction>
</comment>
<organism evidence="7 8">
    <name type="scientific">Aerophobetes bacterium</name>
    <dbReference type="NCBI Taxonomy" id="2030807"/>
    <lineage>
        <taxon>Bacteria</taxon>
        <taxon>Candidatus Aerophobota</taxon>
    </lineage>
</organism>
<proteinExistence type="inferred from homology"/>
<evidence type="ECO:0000313" key="8">
    <source>
        <dbReference type="Proteomes" id="UP000319130"/>
    </source>
</evidence>
<dbReference type="InterPro" id="IPR004410">
    <property type="entry name" value="Malonyl_CoA-ACP_transAc_FabD"/>
</dbReference>
<dbReference type="Proteomes" id="UP000319130">
    <property type="component" value="Unassembled WGS sequence"/>
</dbReference>
<dbReference type="Pfam" id="PF00698">
    <property type="entry name" value="Acyl_transf_1"/>
    <property type="match status" value="1"/>
</dbReference>
<dbReference type="NCBIfam" id="TIGR00128">
    <property type="entry name" value="fabD"/>
    <property type="match status" value="1"/>
</dbReference>
<feature type="domain" description="Malonyl-CoA:ACP transacylase (MAT)" evidence="6">
    <location>
        <begin position="7"/>
        <end position="299"/>
    </location>
</feature>
<name>A0A523VX58_UNCAE</name>
<dbReference type="InterPro" id="IPR016035">
    <property type="entry name" value="Acyl_Trfase/lysoPLipase"/>
</dbReference>
<reference evidence="7 8" key="1">
    <citation type="submission" date="2019-03" db="EMBL/GenBank/DDBJ databases">
        <title>Metabolic potential of uncultured bacteria and archaea associated with petroleum seepage in deep-sea sediments.</title>
        <authorList>
            <person name="Dong X."/>
            <person name="Hubert C."/>
        </authorList>
    </citation>
    <scope>NUCLEOTIDE SEQUENCE [LARGE SCALE GENOMIC DNA]</scope>
    <source>
        <strain evidence="7">E29_bin52</strain>
    </source>
</reference>
<dbReference type="PANTHER" id="PTHR42681">
    <property type="entry name" value="MALONYL-COA-ACYL CARRIER PROTEIN TRANSACYLASE, MITOCHONDRIAL"/>
    <property type="match status" value="1"/>
</dbReference>
<protein>
    <recommendedName>
        <fullName evidence="4">Malonyl CoA-acyl carrier protein transacylase</fullName>
        <ecNumber evidence="4">2.3.1.39</ecNumber>
    </recommendedName>
</protein>
<comment type="caution">
    <text evidence="7">The sequence shown here is derived from an EMBL/GenBank/DDBJ whole genome shotgun (WGS) entry which is preliminary data.</text>
</comment>
<sequence>MGGPAFLFPGQGSQRVGMGKELLQIYPEGKLVFQEAEKVLGLDLLEMCLAGPEDELTRTINAQPALLTLNWVVTRFLQTNRIKPQVLAGHSLGEYSAILAAGVVDYPAALRIVRRRAELMEQASQNSKGAMAAIIGLGPSTVTSTCQEIDEIVEAVNFNSPSQTVISGEEKGIDEAMRLLREKGAKRVVRLPVSGAFHTPLMREAASKFSQFLDEIDFAQPSCPIVANVDAEYKTTGSAVKRALKRQINHPVFWEKSMKNILGRGVDVFLEVGPGRVLKGLMRRIDSKATVLETETKERLSAIQEKFCVS</sequence>
<evidence type="ECO:0000256" key="4">
    <source>
        <dbReference type="PIRNR" id="PIRNR000446"/>
    </source>
</evidence>
<evidence type="ECO:0000313" key="7">
    <source>
        <dbReference type="EMBL" id="TET59366.1"/>
    </source>
</evidence>
<dbReference type="SMART" id="SM00827">
    <property type="entry name" value="PKS_AT"/>
    <property type="match status" value="1"/>
</dbReference>
<dbReference type="InterPro" id="IPR014043">
    <property type="entry name" value="Acyl_transferase_dom"/>
</dbReference>
<dbReference type="FunFam" id="3.30.70.250:FF:000001">
    <property type="entry name" value="Malonyl CoA-acyl carrier protein transacylase"/>
    <property type="match status" value="1"/>
</dbReference>
<dbReference type="SUPFAM" id="SSF55048">
    <property type="entry name" value="Probable ACP-binding domain of malonyl-CoA ACP transacylase"/>
    <property type="match status" value="1"/>
</dbReference>
<dbReference type="InterPro" id="IPR016036">
    <property type="entry name" value="Malonyl_transacylase_ACP-bd"/>
</dbReference>
<dbReference type="PIRSF" id="PIRSF000446">
    <property type="entry name" value="Mct"/>
    <property type="match status" value="1"/>
</dbReference>
<dbReference type="InterPro" id="IPR024925">
    <property type="entry name" value="Malonyl_CoA-ACP_transAc"/>
</dbReference>
<evidence type="ECO:0000256" key="3">
    <source>
        <dbReference type="ARBA" id="ARBA00048462"/>
    </source>
</evidence>
<comment type="similarity">
    <text evidence="4">Belongs to the fabD family.</text>
</comment>
<feature type="active site" evidence="5">
    <location>
        <position position="91"/>
    </location>
</feature>
<evidence type="ECO:0000256" key="2">
    <source>
        <dbReference type="ARBA" id="ARBA00023315"/>
    </source>
</evidence>
<dbReference type="SUPFAM" id="SSF52151">
    <property type="entry name" value="FabD/lysophospholipase-like"/>
    <property type="match status" value="1"/>
</dbReference>
<keyword evidence="2 4" id="KW-0012">Acyltransferase</keyword>
<evidence type="ECO:0000256" key="1">
    <source>
        <dbReference type="ARBA" id="ARBA00022679"/>
    </source>
</evidence>
<dbReference type="InterPro" id="IPR001227">
    <property type="entry name" value="Ac_transferase_dom_sf"/>
</dbReference>
<dbReference type="InterPro" id="IPR050858">
    <property type="entry name" value="Mal-CoA-ACP_Trans/PKS_FabD"/>
</dbReference>
<dbReference type="EMBL" id="SOIZ01000365">
    <property type="protein sequence ID" value="TET59366.1"/>
    <property type="molecule type" value="Genomic_DNA"/>
</dbReference>
<dbReference type="AlphaFoldDB" id="A0A523VX58"/>